<evidence type="ECO:0000313" key="3">
    <source>
        <dbReference type="Proteomes" id="UP001054837"/>
    </source>
</evidence>
<accession>A0AAV4S364</accession>
<evidence type="ECO:0000256" key="1">
    <source>
        <dbReference type="SAM" id="MobiDB-lite"/>
    </source>
</evidence>
<dbReference type="Proteomes" id="UP001054837">
    <property type="component" value="Unassembled WGS sequence"/>
</dbReference>
<protein>
    <submittedName>
        <fullName evidence="2">Uncharacterized protein</fullName>
    </submittedName>
</protein>
<proteinExistence type="predicted"/>
<feature type="region of interest" description="Disordered" evidence="1">
    <location>
        <begin position="1"/>
        <end position="36"/>
    </location>
</feature>
<dbReference type="AlphaFoldDB" id="A0AAV4S364"/>
<feature type="region of interest" description="Disordered" evidence="1">
    <location>
        <begin position="85"/>
        <end position="106"/>
    </location>
</feature>
<organism evidence="2 3">
    <name type="scientific">Caerostris darwini</name>
    <dbReference type="NCBI Taxonomy" id="1538125"/>
    <lineage>
        <taxon>Eukaryota</taxon>
        <taxon>Metazoa</taxon>
        <taxon>Ecdysozoa</taxon>
        <taxon>Arthropoda</taxon>
        <taxon>Chelicerata</taxon>
        <taxon>Arachnida</taxon>
        <taxon>Araneae</taxon>
        <taxon>Araneomorphae</taxon>
        <taxon>Entelegynae</taxon>
        <taxon>Araneoidea</taxon>
        <taxon>Araneidae</taxon>
        <taxon>Caerostris</taxon>
    </lineage>
</organism>
<dbReference type="EMBL" id="BPLQ01007179">
    <property type="protein sequence ID" value="GIY28560.1"/>
    <property type="molecule type" value="Genomic_DNA"/>
</dbReference>
<name>A0AAV4S364_9ARAC</name>
<gene>
    <name evidence="2" type="ORF">CDAR_409621</name>
</gene>
<reference evidence="2 3" key="1">
    <citation type="submission" date="2021-06" db="EMBL/GenBank/DDBJ databases">
        <title>Caerostris darwini draft genome.</title>
        <authorList>
            <person name="Kono N."/>
            <person name="Arakawa K."/>
        </authorList>
    </citation>
    <scope>NUCLEOTIDE SEQUENCE [LARGE SCALE GENOMIC DNA]</scope>
</reference>
<evidence type="ECO:0000313" key="2">
    <source>
        <dbReference type="EMBL" id="GIY28560.1"/>
    </source>
</evidence>
<comment type="caution">
    <text evidence="2">The sequence shown here is derived from an EMBL/GenBank/DDBJ whole genome shotgun (WGS) entry which is preliminary data.</text>
</comment>
<feature type="compositionally biased region" description="Polar residues" evidence="1">
    <location>
        <begin position="86"/>
        <end position="100"/>
    </location>
</feature>
<sequence length="106" mass="11593">MGDYPGGPIAQRERASDLFLRAGRKEGGGGHPWQQRRRGFAPFACSLERATRCRPEKGREKLTLFFPASMSLLDAPLLYKICVAPSQPSKTPPSNLTAGSPLSHLE</sequence>
<keyword evidence="3" id="KW-1185">Reference proteome</keyword>